<keyword evidence="8" id="KW-1185">Reference proteome</keyword>
<dbReference type="GO" id="GO:0005509">
    <property type="term" value="F:calcium ion binding"/>
    <property type="evidence" value="ECO:0007669"/>
    <property type="project" value="InterPro"/>
</dbReference>
<protein>
    <recommendedName>
        <fullName evidence="6">EF-hand domain-containing protein</fullName>
    </recommendedName>
</protein>
<dbReference type="PANTHER" id="PTHR10891">
    <property type="entry name" value="EF-HAND CALCIUM-BINDING DOMAIN CONTAINING PROTEIN"/>
    <property type="match status" value="1"/>
</dbReference>
<dbReference type="Gene3D" id="1.10.238.10">
    <property type="entry name" value="EF-hand"/>
    <property type="match status" value="2"/>
</dbReference>
<accession>J3LGT4</accession>
<feature type="compositionally biased region" description="Pro residues" evidence="5">
    <location>
        <begin position="50"/>
        <end position="62"/>
    </location>
</feature>
<dbReference type="FunFam" id="1.10.238.10:FF:000003">
    <property type="entry name" value="Calmodulin A"/>
    <property type="match status" value="1"/>
</dbReference>
<evidence type="ECO:0000256" key="5">
    <source>
        <dbReference type="SAM" id="MobiDB-lite"/>
    </source>
</evidence>
<dbReference type="OMA" id="SYWKREV"/>
<dbReference type="InterPro" id="IPR002048">
    <property type="entry name" value="EF_hand_dom"/>
</dbReference>
<evidence type="ECO:0000256" key="2">
    <source>
        <dbReference type="ARBA" id="ARBA00022723"/>
    </source>
</evidence>
<reference evidence="7" key="1">
    <citation type="submission" date="2013-04" db="UniProtKB">
        <authorList>
            <consortium name="EnsemblPlants"/>
        </authorList>
    </citation>
    <scope>IDENTIFICATION</scope>
</reference>
<dbReference type="STRING" id="4533.J3LGT4"/>
<keyword evidence="2" id="KW-0479">Metal-binding</keyword>
<dbReference type="SUPFAM" id="SSF47473">
    <property type="entry name" value="EF-hand"/>
    <property type="match status" value="1"/>
</dbReference>
<dbReference type="InterPro" id="IPR011992">
    <property type="entry name" value="EF-hand-dom_pair"/>
</dbReference>
<evidence type="ECO:0000313" key="8">
    <source>
        <dbReference type="Proteomes" id="UP000006038"/>
    </source>
</evidence>
<evidence type="ECO:0000256" key="3">
    <source>
        <dbReference type="ARBA" id="ARBA00022737"/>
    </source>
</evidence>
<dbReference type="PROSITE" id="PS00018">
    <property type="entry name" value="EF_HAND_1"/>
    <property type="match status" value="2"/>
</dbReference>
<feature type="domain" description="EF-hand" evidence="6">
    <location>
        <begin position="139"/>
        <end position="174"/>
    </location>
</feature>
<keyword evidence="4" id="KW-0106">Calcium</keyword>
<dbReference type="AlphaFoldDB" id="J3LGT4"/>
<organism evidence="7">
    <name type="scientific">Oryza brachyantha</name>
    <name type="common">malo sina</name>
    <dbReference type="NCBI Taxonomy" id="4533"/>
    <lineage>
        <taxon>Eukaryota</taxon>
        <taxon>Viridiplantae</taxon>
        <taxon>Streptophyta</taxon>
        <taxon>Embryophyta</taxon>
        <taxon>Tracheophyta</taxon>
        <taxon>Spermatophyta</taxon>
        <taxon>Magnoliopsida</taxon>
        <taxon>Liliopsida</taxon>
        <taxon>Poales</taxon>
        <taxon>Poaceae</taxon>
        <taxon>BOP clade</taxon>
        <taxon>Oryzoideae</taxon>
        <taxon>Oryzeae</taxon>
        <taxon>Oryzinae</taxon>
        <taxon>Oryza</taxon>
    </lineage>
</organism>
<dbReference type="EnsemblPlants" id="OB02G38510.1">
    <property type="protein sequence ID" value="OB02G38510.1"/>
    <property type="gene ID" value="OB02G38510"/>
</dbReference>
<evidence type="ECO:0000256" key="4">
    <source>
        <dbReference type="ARBA" id="ARBA00022837"/>
    </source>
</evidence>
<comment type="function">
    <text evidence="1">Potential calcium sensor.</text>
</comment>
<dbReference type="Gramene" id="OB02G38510.1">
    <property type="protein sequence ID" value="OB02G38510.1"/>
    <property type="gene ID" value="OB02G38510"/>
</dbReference>
<dbReference type="Pfam" id="PF13499">
    <property type="entry name" value="EF-hand_7"/>
    <property type="match status" value="2"/>
</dbReference>
<dbReference type="InterPro" id="IPR039647">
    <property type="entry name" value="EF_hand_pair_protein_CML-like"/>
</dbReference>
<feature type="region of interest" description="Disordered" evidence="5">
    <location>
        <begin position="11"/>
        <end position="68"/>
    </location>
</feature>
<dbReference type="SMART" id="SM00054">
    <property type="entry name" value="EFh"/>
    <property type="match status" value="4"/>
</dbReference>
<feature type="compositionally biased region" description="Pro residues" evidence="5">
    <location>
        <begin position="18"/>
        <end position="27"/>
    </location>
</feature>
<evidence type="ECO:0000313" key="7">
    <source>
        <dbReference type="EnsemblPlants" id="OB02G38510.1"/>
    </source>
</evidence>
<dbReference type="InterPro" id="IPR018247">
    <property type="entry name" value="EF_Hand_1_Ca_BS"/>
</dbReference>
<dbReference type="Proteomes" id="UP000006038">
    <property type="component" value="Unassembled WGS sequence"/>
</dbReference>
<feature type="domain" description="EF-hand" evidence="6">
    <location>
        <begin position="176"/>
        <end position="211"/>
    </location>
</feature>
<evidence type="ECO:0000256" key="1">
    <source>
        <dbReference type="ARBA" id="ARBA00003291"/>
    </source>
</evidence>
<dbReference type="HOGENOM" id="CLU_061288_20_4_1"/>
<keyword evidence="3" id="KW-0677">Repeat</keyword>
<feature type="domain" description="EF-hand" evidence="6">
    <location>
        <begin position="76"/>
        <end position="111"/>
    </location>
</feature>
<sequence>MGIVLSAAAATCGGLRRSPPPPPPLSPPDILDAHPSYWKREVQPELAGAPPAPPPPPPPLSPPDILDAHPSYWKREVQPELAGVFRRFDTNGDGLISAAEMREFYGCSVDEAEEMVAVADRDGDGFISIEELGAVMVGGELEALRAAFDEYDVDGDGVITAEELRRTLPRLIGEDLTAEQCAQMVAAVDSDGDGVISFDEFKAMMAATKDMEA</sequence>
<name>J3LGT4_ORYBR</name>
<evidence type="ECO:0000259" key="6">
    <source>
        <dbReference type="PROSITE" id="PS50222"/>
    </source>
</evidence>
<dbReference type="PROSITE" id="PS50222">
    <property type="entry name" value="EF_HAND_2"/>
    <property type="match status" value="3"/>
</dbReference>
<dbReference type="CDD" id="cd00051">
    <property type="entry name" value="EFh"/>
    <property type="match status" value="2"/>
</dbReference>
<dbReference type="eggNOG" id="KOG0027">
    <property type="taxonomic scope" value="Eukaryota"/>
</dbReference>
<proteinExistence type="predicted"/>